<protein>
    <recommendedName>
        <fullName evidence="4">88 kDa immunoreactive mannoprotein mp88</fullName>
    </recommendedName>
</protein>
<accession>A0A015JL68</accession>
<dbReference type="Proteomes" id="UP000022910">
    <property type="component" value="Unassembled WGS sequence"/>
</dbReference>
<feature type="chain" id="PRO_5001474447" description="88 kDa immunoreactive mannoprotein mp88" evidence="1">
    <location>
        <begin position="20"/>
        <end position="176"/>
    </location>
</feature>
<proteinExistence type="predicted"/>
<dbReference type="HOGENOM" id="CLU_092528_0_0_1"/>
<gene>
    <name evidence="2" type="ORF">RirG_089010</name>
</gene>
<dbReference type="STRING" id="1432141.A0A015JL68"/>
<dbReference type="OMA" id="CIRCCID"/>
<keyword evidence="3" id="KW-1185">Reference proteome</keyword>
<organism evidence="2 3">
    <name type="scientific">Rhizophagus irregularis (strain DAOM 197198w)</name>
    <name type="common">Glomus intraradices</name>
    <dbReference type="NCBI Taxonomy" id="1432141"/>
    <lineage>
        <taxon>Eukaryota</taxon>
        <taxon>Fungi</taxon>
        <taxon>Fungi incertae sedis</taxon>
        <taxon>Mucoromycota</taxon>
        <taxon>Glomeromycotina</taxon>
        <taxon>Glomeromycetes</taxon>
        <taxon>Glomerales</taxon>
        <taxon>Glomeraceae</taxon>
        <taxon>Rhizophagus</taxon>
    </lineage>
</organism>
<evidence type="ECO:0000256" key="1">
    <source>
        <dbReference type="SAM" id="SignalP"/>
    </source>
</evidence>
<keyword evidence="1" id="KW-0732">Signal</keyword>
<dbReference type="OrthoDB" id="3044029at2759"/>
<dbReference type="EMBL" id="JEMT01016632">
    <property type="protein sequence ID" value="EXX70252.1"/>
    <property type="molecule type" value="Genomic_DNA"/>
</dbReference>
<evidence type="ECO:0000313" key="2">
    <source>
        <dbReference type="EMBL" id="EXX70252.1"/>
    </source>
</evidence>
<feature type="signal peptide" evidence="1">
    <location>
        <begin position="1"/>
        <end position="19"/>
    </location>
</feature>
<reference evidence="2 3" key="1">
    <citation type="submission" date="2014-02" db="EMBL/GenBank/DDBJ databases">
        <title>Single nucleus genome sequencing reveals high similarity among nuclei of an endomycorrhizal fungus.</title>
        <authorList>
            <person name="Lin K."/>
            <person name="Geurts R."/>
            <person name="Zhang Z."/>
            <person name="Limpens E."/>
            <person name="Saunders D.G."/>
            <person name="Mu D."/>
            <person name="Pang E."/>
            <person name="Cao H."/>
            <person name="Cha H."/>
            <person name="Lin T."/>
            <person name="Zhou Q."/>
            <person name="Shang Y."/>
            <person name="Li Y."/>
            <person name="Ivanov S."/>
            <person name="Sharma T."/>
            <person name="Velzen R.V."/>
            <person name="Ruijter N.D."/>
            <person name="Aanen D.K."/>
            <person name="Win J."/>
            <person name="Kamoun S."/>
            <person name="Bisseling T."/>
            <person name="Huang S."/>
        </authorList>
    </citation>
    <scope>NUCLEOTIDE SEQUENCE [LARGE SCALE GENOMIC DNA]</scope>
    <source>
        <strain evidence="3">DAOM197198w</strain>
    </source>
</reference>
<dbReference type="AlphaFoldDB" id="A0A015JL68"/>
<name>A0A015JL68_RHIIW</name>
<evidence type="ECO:0008006" key="4">
    <source>
        <dbReference type="Google" id="ProtNLM"/>
    </source>
</evidence>
<comment type="caution">
    <text evidence="2">The sequence shown here is derived from an EMBL/GenBank/DDBJ whole genome shotgun (WGS) entry which is preliminary data.</text>
</comment>
<sequence length="176" mass="18500">MVKVSSLFFIFAAIASTNAAILRRQSPKNGLSVTIESIDLYCSFLPKEAGGNIGASESDAITFCTQENPPNAPGAKLFPAGFLKTAHFLKTEKYVQVTGTIDGSAYGLSSSDGGGQYDNQGDGSPPGALCTGYEKFVNLVEPDIGLFCIRCCTDPSDCNTGESTEGCQKIIPGNYT</sequence>
<evidence type="ECO:0000313" key="3">
    <source>
        <dbReference type="Proteomes" id="UP000022910"/>
    </source>
</evidence>